<dbReference type="RefSeq" id="WP_184790113.1">
    <property type="nucleotide sequence ID" value="NZ_BONT01000081.1"/>
</dbReference>
<evidence type="ECO:0000313" key="4">
    <source>
        <dbReference type="EMBL" id="MBB6037278.1"/>
    </source>
</evidence>
<dbReference type="AlphaFoldDB" id="A0A841FU64"/>
<dbReference type="Pfam" id="PF08240">
    <property type="entry name" value="ADH_N"/>
    <property type="match status" value="1"/>
</dbReference>
<dbReference type="Gene3D" id="3.90.180.10">
    <property type="entry name" value="Medium-chain alcohol dehydrogenases, catalytic domain"/>
    <property type="match status" value="1"/>
</dbReference>
<keyword evidence="5" id="KW-1185">Reference proteome</keyword>
<dbReference type="PANTHER" id="PTHR48106">
    <property type="entry name" value="QUINONE OXIDOREDUCTASE PIG3-RELATED"/>
    <property type="match status" value="1"/>
</dbReference>
<dbReference type="PANTHER" id="PTHR48106:SF13">
    <property type="entry name" value="QUINONE OXIDOREDUCTASE-RELATED"/>
    <property type="match status" value="1"/>
</dbReference>
<protein>
    <submittedName>
        <fullName evidence="4">NADPH2:quinone reductase</fullName>
        <ecNumber evidence="4">1.6.5.5</ecNumber>
    </submittedName>
</protein>
<dbReference type="EC" id="1.6.5.5" evidence="4"/>
<dbReference type="EMBL" id="JACHGT010000012">
    <property type="protein sequence ID" value="MBB6037278.1"/>
    <property type="molecule type" value="Genomic_DNA"/>
</dbReference>
<proteinExistence type="predicted"/>
<accession>A0A841FU64</accession>
<reference evidence="4 5" key="1">
    <citation type="submission" date="2020-08" db="EMBL/GenBank/DDBJ databases">
        <title>Genomic Encyclopedia of Type Strains, Phase IV (KMG-IV): sequencing the most valuable type-strain genomes for metagenomic binning, comparative biology and taxonomic classification.</title>
        <authorList>
            <person name="Goeker M."/>
        </authorList>
    </citation>
    <scope>NUCLEOTIDE SEQUENCE [LARGE SCALE GENOMIC DNA]</scope>
    <source>
        <strain evidence="4 5">YIM 65646</strain>
    </source>
</reference>
<keyword evidence="1" id="KW-0521">NADP</keyword>
<sequence length="320" mass="33308">MQAIVVSEPGGADALVYRDRPDPAPGAGEVLVGVDAAGVNFIDVYHREGRYPLPTPFTPGAEGAGSVLAVGDGVSDVAVGDVVAWHQGPGSYAEKVVVGADKVVKVPEGLDPKVAAAVMLQGVTAHYLSASTYPVNEGDVAVVHAAAGGVGLLLTQMVKLRGGRVIATVSTEDKAKLAREAGADEVVGYEGFAAKVREFTGGKGAHVVYDGVGKSTFDEGLTALRTRGMMVLYGGASGAVGPFDPLKLSQLGSLFLTRPTAGHYVLDRAELEWRVGDLLRWIDEGRLSVRIGGTYPLSEAGRAHRDLEARRTTGKLLLIP</sequence>
<dbReference type="GO" id="GO:0035925">
    <property type="term" value="F:mRNA 3'-UTR AU-rich region binding"/>
    <property type="evidence" value="ECO:0007669"/>
    <property type="project" value="TreeGrafter"/>
</dbReference>
<evidence type="ECO:0000259" key="3">
    <source>
        <dbReference type="SMART" id="SM00829"/>
    </source>
</evidence>
<dbReference type="GO" id="GO:0003960">
    <property type="term" value="F:quinone reductase (NADPH) activity"/>
    <property type="evidence" value="ECO:0007669"/>
    <property type="project" value="UniProtKB-EC"/>
</dbReference>
<dbReference type="InterPro" id="IPR013149">
    <property type="entry name" value="ADH-like_C"/>
</dbReference>
<dbReference type="InterPro" id="IPR013154">
    <property type="entry name" value="ADH-like_N"/>
</dbReference>
<dbReference type="InterPro" id="IPR011032">
    <property type="entry name" value="GroES-like_sf"/>
</dbReference>
<organism evidence="4 5">
    <name type="scientific">Phytomonospora endophytica</name>
    <dbReference type="NCBI Taxonomy" id="714109"/>
    <lineage>
        <taxon>Bacteria</taxon>
        <taxon>Bacillati</taxon>
        <taxon>Actinomycetota</taxon>
        <taxon>Actinomycetes</taxon>
        <taxon>Micromonosporales</taxon>
        <taxon>Micromonosporaceae</taxon>
        <taxon>Phytomonospora</taxon>
    </lineage>
</organism>
<evidence type="ECO:0000256" key="1">
    <source>
        <dbReference type="ARBA" id="ARBA00022857"/>
    </source>
</evidence>
<dbReference type="SUPFAM" id="SSF50129">
    <property type="entry name" value="GroES-like"/>
    <property type="match status" value="1"/>
</dbReference>
<dbReference type="InterPro" id="IPR047618">
    <property type="entry name" value="QOR-like"/>
</dbReference>
<evidence type="ECO:0000256" key="2">
    <source>
        <dbReference type="ARBA" id="ARBA00023002"/>
    </source>
</evidence>
<dbReference type="CDD" id="cd05286">
    <property type="entry name" value="QOR2"/>
    <property type="match status" value="1"/>
</dbReference>
<keyword evidence="2 4" id="KW-0560">Oxidoreductase</keyword>
<dbReference type="Gene3D" id="3.40.50.720">
    <property type="entry name" value="NAD(P)-binding Rossmann-like Domain"/>
    <property type="match status" value="1"/>
</dbReference>
<dbReference type="InterPro" id="IPR020843">
    <property type="entry name" value="ER"/>
</dbReference>
<dbReference type="GO" id="GO:0005829">
    <property type="term" value="C:cytosol"/>
    <property type="evidence" value="ECO:0007669"/>
    <property type="project" value="TreeGrafter"/>
</dbReference>
<dbReference type="SMART" id="SM00829">
    <property type="entry name" value="PKS_ER"/>
    <property type="match status" value="1"/>
</dbReference>
<dbReference type="Pfam" id="PF00107">
    <property type="entry name" value="ADH_zinc_N"/>
    <property type="match status" value="1"/>
</dbReference>
<gene>
    <name evidence="4" type="ORF">HNR73_005154</name>
</gene>
<comment type="caution">
    <text evidence="4">The sequence shown here is derived from an EMBL/GenBank/DDBJ whole genome shotgun (WGS) entry which is preliminary data.</text>
</comment>
<dbReference type="Proteomes" id="UP000548476">
    <property type="component" value="Unassembled WGS sequence"/>
</dbReference>
<feature type="domain" description="Enoyl reductase (ER)" evidence="3">
    <location>
        <begin position="10"/>
        <end position="318"/>
    </location>
</feature>
<name>A0A841FU64_9ACTN</name>
<evidence type="ECO:0000313" key="5">
    <source>
        <dbReference type="Proteomes" id="UP000548476"/>
    </source>
</evidence>
<dbReference type="GO" id="GO:0070402">
    <property type="term" value="F:NADPH binding"/>
    <property type="evidence" value="ECO:0007669"/>
    <property type="project" value="TreeGrafter"/>
</dbReference>
<dbReference type="FunFam" id="3.40.50.720:FF:000053">
    <property type="entry name" value="Quinone oxidoreductase 1"/>
    <property type="match status" value="1"/>
</dbReference>
<dbReference type="InterPro" id="IPR036291">
    <property type="entry name" value="NAD(P)-bd_dom_sf"/>
</dbReference>
<dbReference type="SUPFAM" id="SSF51735">
    <property type="entry name" value="NAD(P)-binding Rossmann-fold domains"/>
    <property type="match status" value="1"/>
</dbReference>